<dbReference type="AlphaFoldDB" id="A0A1E7EUV9"/>
<dbReference type="InParanoid" id="A0A1E7EUV9"/>
<dbReference type="KEGG" id="fcy:FRACYDRAFT_248518"/>
<evidence type="ECO:0000313" key="2">
    <source>
        <dbReference type="Proteomes" id="UP000095751"/>
    </source>
</evidence>
<proteinExistence type="predicted"/>
<name>A0A1E7EUV9_9STRA</name>
<dbReference type="Proteomes" id="UP000095751">
    <property type="component" value="Unassembled WGS sequence"/>
</dbReference>
<protein>
    <submittedName>
        <fullName evidence="1">Uncharacterized protein</fullName>
    </submittedName>
</protein>
<organism evidence="1 2">
    <name type="scientific">Fragilariopsis cylindrus CCMP1102</name>
    <dbReference type="NCBI Taxonomy" id="635003"/>
    <lineage>
        <taxon>Eukaryota</taxon>
        <taxon>Sar</taxon>
        <taxon>Stramenopiles</taxon>
        <taxon>Ochrophyta</taxon>
        <taxon>Bacillariophyta</taxon>
        <taxon>Bacillariophyceae</taxon>
        <taxon>Bacillariophycidae</taxon>
        <taxon>Bacillariales</taxon>
        <taxon>Bacillariaceae</taxon>
        <taxon>Fragilariopsis</taxon>
    </lineage>
</organism>
<accession>A0A1E7EUV9</accession>
<sequence>MASLSKFDYDLSGIDRIDGIPTVGQTLTFQRQLATIQTSYTCKYEHAGAHGWSWIMCDDAHWLAKRGITHLVAIPTEPGPYTGSTHTHKFKYQLDVKNYDEYKEHLRNSLKAFATCFTEGLFIDLETDGQIIGYSPMQIYTHIKTNFLLPRDISREITKTRSDLKVAYNPDDIVQIYYKSIQTSKLTLAALGDPVTDVEIMRCAFETFEVQSDLKEACREWDRQAAPPTWARMMVHFSIEIQRNRTDPSKLKLQGEANAVLKQVEQQEEKQRLQSECMVAQTDTINRLQEQLTAVQYEQQANGAASVNGSLPGRIPASISTGLTQESMEAMFKKWTATQAAGAPATDRMTSKDRKKKKFGVNFIENDLPNAERSKRRYPNSTNYCSSHGYDISPDHDSSNCKKRNANHNEAATITNMLGGVTTNCFHHNA</sequence>
<evidence type="ECO:0000313" key="1">
    <source>
        <dbReference type="EMBL" id="OEU09637.1"/>
    </source>
</evidence>
<reference evidence="1 2" key="1">
    <citation type="submission" date="2016-09" db="EMBL/GenBank/DDBJ databases">
        <title>Extensive genetic diversity and differential bi-allelic expression allows diatom success in the polar Southern Ocean.</title>
        <authorList>
            <consortium name="DOE Joint Genome Institute"/>
            <person name="Mock T."/>
            <person name="Otillar R.P."/>
            <person name="Strauss J."/>
            <person name="Dupont C."/>
            <person name="Frickenhaus S."/>
            <person name="Maumus F."/>
            <person name="Mcmullan M."/>
            <person name="Sanges R."/>
            <person name="Schmutz J."/>
            <person name="Toseland A."/>
            <person name="Valas R."/>
            <person name="Veluchamy A."/>
            <person name="Ward B.J."/>
            <person name="Allen A."/>
            <person name="Barry K."/>
            <person name="Falciatore A."/>
            <person name="Ferrante M."/>
            <person name="Fortunato A.E."/>
            <person name="Gloeckner G."/>
            <person name="Gruber A."/>
            <person name="Hipkin R."/>
            <person name="Janech M."/>
            <person name="Kroth P."/>
            <person name="Leese F."/>
            <person name="Lindquist E."/>
            <person name="Lyon B.R."/>
            <person name="Martin J."/>
            <person name="Mayer C."/>
            <person name="Parker M."/>
            <person name="Quesneville H."/>
            <person name="Raymond J."/>
            <person name="Uhlig C."/>
            <person name="Valentin K.U."/>
            <person name="Worden A.Z."/>
            <person name="Armbrust E.V."/>
            <person name="Bowler C."/>
            <person name="Green B."/>
            <person name="Moulton V."/>
            <person name="Van Oosterhout C."/>
            <person name="Grigoriev I."/>
        </authorList>
    </citation>
    <scope>NUCLEOTIDE SEQUENCE [LARGE SCALE GENOMIC DNA]</scope>
    <source>
        <strain evidence="1 2">CCMP1102</strain>
    </source>
</reference>
<dbReference type="EMBL" id="KV784375">
    <property type="protein sequence ID" value="OEU09637.1"/>
    <property type="molecule type" value="Genomic_DNA"/>
</dbReference>
<gene>
    <name evidence="1" type="ORF">FRACYDRAFT_248518</name>
</gene>
<keyword evidence="2" id="KW-1185">Reference proteome</keyword>